<gene>
    <name evidence="1" type="ORF">Q31a_56560</name>
</gene>
<keyword evidence="2" id="KW-1185">Reference proteome</keyword>
<organism evidence="1 2">
    <name type="scientific">Aureliella helgolandensis</name>
    <dbReference type="NCBI Taxonomy" id="2527968"/>
    <lineage>
        <taxon>Bacteria</taxon>
        <taxon>Pseudomonadati</taxon>
        <taxon>Planctomycetota</taxon>
        <taxon>Planctomycetia</taxon>
        <taxon>Pirellulales</taxon>
        <taxon>Pirellulaceae</taxon>
        <taxon>Aureliella</taxon>
    </lineage>
</organism>
<dbReference type="OrthoDB" id="285761at2"/>
<dbReference type="InterPro" id="IPR053804">
    <property type="entry name" value="DUF6960"/>
</dbReference>
<sequence>MSDQPITNMSPALPDYGIYDRWPVDGEAWIHPEDRELAKQLIPSERVFRREKWDGEYYWLAYGQQTLRLQPTLWLEVPPIDLEVGEQIELLAHQGDNDPGLFHIQDIHYNRVHQNHEYFLQRDGLHLPDAFPREHLRKLHQQHHLRVGDPEHTMPQPRLSAEVPLLDVGDLTGDDQQKKT</sequence>
<reference evidence="1 2" key="1">
    <citation type="submission" date="2019-02" db="EMBL/GenBank/DDBJ databases">
        <title>Deep-cultivation of Planctomycetes and their phenomic and genomic characterization uncovers novel biology.</title>
        <authorList>
            <person name="Wiegand S."/>
            <person name="Jogler M."/>
            <person name="Boedeker C."/>
            <person name="Pinto D."/>
            <person name="Vollmers J."/>
            <person name="Rivas-Marin E."/>
            <person name="Kohn T."/>
            <person name="Peeters S.H."/>
            <person name="Heuer A."/>
            <person name="Rast P."/>
            <person name="Oberbeckmann S."/>
            <person name="Bunk B."/>
            <person name="Jeske O."/>
            <person name="Meyerdierks A."/>
            <person name="Storesund J.E."/>
            <person name="Kallscheuer N."/>
            <person name="Luecker S."/>
            <person name="Lage O.M."/>
            <person name="Pohl T."/>
            <person name="Merkel B.J."/>
            <person name="Hornburger P."/>
            <person name="Mueller R.-W."/>
            <person name="Bruemmer F."/>
            <person name="Labrenz M."/>
            <person name="Spormann A.M."/>
            <person name="Op den Camp H."/>
            <person name="Overmann J."/>
            <person name="Amann R."/>
            <person name="Jetten M.S.M."/>
            <person name="Mascher T."/>
            <person name="Medema M.H."/>
            <person name="Devos D.P."/>
            <person name="Kaster A.-K."/>
            <person name="Ovreas L."/>
            <person name="Rohde M."/>
            <person name="Galperin M.Y."/>
            <person name="Jogler C."/>
        </authorList>
    </citation>
    <scope>NUCLEOTIDE SEQUENCE [LARGE SCALE GENOMIC DNA]</scope>
    <source>
        <strain evidence="1 2">Q31a</strain>
    </source>
</reference>
<proteinExistence type="predicted"/>
<dbReference type="KEGG" id="ahel:Q31a_56560"/>
<dbReference type="Pfam" id="PF22283">
    <property type="entry name" value="DUF6960"/>
    <property type="match status" value="1"/>
</dbReference>
<name>A0A518GFD6_9BACT</name>
<dbReference type="RefSeq" id="WP_145084414.1">
    <property type="nucleotide sequence ID" value="NZ_CP036298.1"/>
</dbReference>
<accession>A0A518GFD6</accession>
<evidence type="ECO:0000313" key="1">
    <source>
        <dbReference type="EMBL" id="QDV27268.1"/>
    </source>
</evidence>
<protein>
    <submittedName>
        <fullName evidence="1">Uncharacterized protein</fullName>
    </submittedName>
</protein>
<evidence type="ECO:0000313" key="2">
    <source>
        <dbReference type="Proteomes" id="UP000318017"/>
    </source>
</evidence>
<dbReference type="EMBL" id="CP036298">
    <property type="protein sequence ID" value="QDV27268.1"/>
    <property type="molecule type" value="Genomic_DNA"/>
</dbReference>
<dbReference type="AlphaFoldDB" id="A0A518GFD6"/>
<dbReference type="Proteomes" id="UP000318017">
    <property type="component" value="Chromosome"/>
</dbReference>